<dbReference type="GO" id="GO:0004553">
    <property type="term" value="F:hydrolase activity, hydrolyzing O-glycosyl compounds"/>
    <property type="evidence" value="ECO:0007669"/>
    <property type="project" value="InterPro"/>
</dbReference>
<dbReference type="Gene3D" id="3.20.20.80">
    <property type="entry name" value="Glycosidases"/>
    <property type="match status" value="1"/>
</dbReference>
<dbReference type="AlphaFoldDB" id="A0A517N267"/>
<dbReference type="KEGG" id="amob:HG15A2_45710"/>
<evidence type="ECO:0000256" key="2">
    <source>
        <dbReference type="ARBA" id="ARBA00023295"/>
    </source>
</evidence>
<dbReference type="InterPro" id="IPR018087">
    <property type="entry name" value="Glyco_hydro_5_CS"/>
</dbReference>
<evidence type="ECO:0000313" key="5">
    <source>
        <dbReference type="EMBL" id="QDT01229.1"/>
    </source>
</evidence>
<comment type="similarity">
    <text evidence="3">Belongs to the glycosyl hydrolase 5 (cellulase A) family.</text>
</comment>
<organism evidence="5 6">
    <name type="scientific">Adhaeretor mobilis</name>
    <dbReference type="NCBI Taxonomy" id="1930276"/>
    <lineage>
        <taxon>Bacteria</taxon>
        <taxon>Pseudomonadati</taxon>
        <taxon>Planctomycetota</taxon>
        <taxon>Planctomycetia</taxon>
        <taxon>Pirellulales</taxon>
        <taxon>Lacipirellulaceae</taxon>
        <taxon>Adhaeretor</taxon>
    </lineage>
</organism>
<evidence type="ECO:0000259" key="4">
    <source>
        <dbReference type="Pfam" id="PF00150"/>
    </source>
</evidence>
<protein>
    <submittedName>
        <fullName evidence="5">Sugar-binding cellulase-like protein</fullName>
    </submittedName>
</protein>
<keyword evidence="1 3" id="KW-0378">Hydrolase</keyword>
<dbReference type="EMBL" id="CP036263">
    <property type="protein sequence ID" value="QDT01229.1"/>
    <property type="molecule type" value="Genomic_DNA"/>
</dbReference>
<dbReference type="InterPro" id="IPR017853">
    <property type="entry name" value="GH"/>
</dbReference>
<evidence type="ECO:0000256" key="3">
    <source>
        <dbReference type="RuleBase" id="RU361153"/>
    </source>
</evidence>
<proteinExistence type="inferred from homology"/>
<reference evidence="5 6" key="1">
    <citation type="submission" date="2019-02" db="EMBL/GenBank/DDBJ databases">
        <title>Deep-cultivation of Planctomycetes and their phenomic and genomic characterization uncovers novel biology.</title>
        <authorList>
            <person name="Wiegand S."/>
            <person name="Jogler M."/>
            <person name="Boedeker C."/>
            <person name="Pinto D."/>
            <person name="Vollmers J."/>
            <person name="Rivas-Marin E."/>
            <person name="Kohn T."/>
            <person name="Peeters S.H."/>
            <person name="Heuer A."/>
            <person name="Rast P."/>
            <person name="Oberbeckmann S."/>
            <person name="Bunk B."/>
            <person name="Jeske O."/>
            <person name="Meyerdierks A."/>
            <person name="Storesund J.E."/>
            <person name="Kallscheuer N."/>
            <person name="Luecker S."/>
            <person name="Lage O.M."/>
            <person name="Pohl T."/>
            <person name="Merkel B.J."/>
            <person name="Hornburger P."/>
            <person name="Mueller R.-W."/>
            <person name="Bruemmer F."/>
            <person name="Labrenz M."/>
            <person name="Spormann A.M."/>
            <person name="Op den Camp H."/>
            <person name="Overmann J."/>
            <person name="Amann R."/>
            <person name="Jetten M.S.M."/>
            <person name="Mascher T."/>
            <person name="Medema M.H."/>
            <person name="Devos D.P."/>
            <person name="Kaster A.-K."/>
            <person name="Ovreas L."/>
            <person name="Rohde M."/>
            <person name="Galperin M.Y."/>
            <person name="Jogler C."/>
        </authorList>
    </citation>
    <scope>NUCLEOTIDE SEQUENCE [LARGE SCALE GENOMIC DNA]</scope>
    <source>
        <strain evidence="5 6">HG15A2</strain>
    </source>
</reference>
<name>A0A517N267_9BACT</name>
<dbReference type="InterPro" id="IPR001547">
    <property type="entry name" value="Glyco_hydro_5"/>
</dbReference>
<gene>
    <name evidence="5" type="ORF">HG15A2_45710</name>
</gene>
<dbReference type="GO" id="GO:0000272">
    <property type="term" value="P:polysaccharide catabolic process"/>
    <property type="evidence" value="ECO:0007669"/>
    <property type="project" value="InterPro"/>
</dbReference>
<keyword evidence="6" id="KW-1185">Reference proteome</keyword>
<keyword evidence="2 3" id="KW-0326">Glycosidase</keyword>
<dbReference type="Pfam" id="PF00150">
    <property type="entry name" value="Cellulase"/>
    <property type="match status" value="1"/>
</dbReference>
<evidence type="ECO:0000313" key="6">
    <source>
        <dbReference type="Proteomes" id="UP000319852"/>
    </source>
</evidence>
<accession>A0A517N267</accession>
<dbReference type="Proteomes" id="UP000319852">
    <property type="component" value="Chromosome"/>
</dbReference>
<dbReference type="OrthoDB" id="9774262at2"/>
<feature type="domain" description="Glycoside hydrolase family 5" evidence="4">
    <location>
        <begin position="91"/>
        <end position="329"/>
    </location>
</feature>
<dbReference type="PROSITE" id="PS00659">
    <property type="entry name" value="GLYCOSYL_HYDROL_F5"/>
    <property type="match status" value="1"/>
</dbReference>
<dbReference type="SUPFAM" id="SSF51445">
    <property type="entry name" value="(Trans)glycosidases"/>
    <property type="match status" value="1"/>
</dbReference>
<sequence>MPFEFLNRVFRSQHASSLLVACLLCLTSTGLAMGGERWSKERATQWYANQPWLVGCNFLPSSAINQLAMWQADTFDPETIDRELGWAESIGFNTVRVYLHDLPWSEDRDGYFKRIDEFLSIAEKHKISTLMVIFDGVWDPDPQSGLQRPPRAGVHNSGWVQSPGRVLLADPKKQDQLKPYVTDLVTHFANDERIVIWDLFNEPDNPNTSSYGPLELDNKDEVAAQLTRKAFGWARSVNPSQPLTVGVWRGPAWDNLKDLNLVHQAALELSDVISYHDYGTPEAMQARIDELRKYGRPLICTEYMARGHGSTFETILPILKNEKVGAYCWGLVDGKSQTKYPWSTWQTPILGEPELWHHDIFNTDGSPYRQKEVSLIKELTSSESNGDEK</sequence>
<evidence type="ECO:0000256" key="1">
    <source>
        <dbReference type="ARBA" id="ARBA00022801"/>
    </source>
</evidence>